<feature type="signal peptide" evidence="9">
    <location>
        <begin position="1"/>
        <end position="18"/>
    </location>
</feature>
<dbReference type="GO" id="GO:0004553">
    <property type="term" value="F:hydrolase activity, hydrolyzing O-glycosyl compounds"/>
    <property type="evidence" value="ECO:0007669"/>
    <property type="project" value="InterPro"/>
</dbReference>
<evidence type="ECO:0000256" key="5">
    <source>
        <dbReference type="ARBA" id="ARBA00023295"/>
    </source>
</evidence>
<dbReference type="InterPro" id="IPR052176">
    <property type="entry name" value="Glycosyl_Hydrlase_43_Enz"/>
</dbReference>
<dbReference type="GO" id="GO:0045493">
    <property type="term" value="P:xylan catabolic process"/>
    <property type="evidence" value="ECO:0007669"/>
    <property type="project" value="UniProtKB-KW"/>
</dbReference>
<evidence type="ECO:0000256" key="9">
    <source>
        <dbReference type="SAM" id="SignalP"/>
    </source>
</evidence>
<evidence type="ECO:0000256" key="7">
    <source>
        <dbReference type="PIRSR" id="PIRSR606710-2"/>
    </source>
</evidence>
<evidence type="ECO:0000256" key="1">
    <source>
        <dbReference type="ARBA" id="ARBA00009865"/>
    </source>
</evidence>
<dbReference type="PANTHER" id="PTHR43772">
    <property type="entry name" value="ENDO-1,4-BETA-XYLANASE"/>
    <property type="match status" value="1"/>
</dbReference>
<accession>A0A1K1PUU8</accession>
<organism evidence="10 11">
    <name type="scientific">Sinomicrobium oceani</name>
    <dbReference type="NCBI Taxonomy" id="1150368"/>
    <lineage>
        <taxon>Bacteria</taxon>
        <taxon>Pseudomonadati</taxon>
        <taxon>Bacteroidota</taxon>
        <taxon>Flavobacteriia</taxon>
        <taxon>Flavobacteriales</taxon>
        <taxon>Flavobacteriaceae</taxon>
        <taxon>Sinomicrobium</taxon>
    </lineage>
</organism>
<keyword evidence="3 8" id="KW-0378">Hydrolase</keyword>
<keyword evidence="5 8" id="KW-0326">Glycosidase</keyword>
<dbReference type="EMBL" id="FPJE01000009">
    <property type="protein sequence ID" value="SFW50574.1"/>
    <property type="molecule type" value="Genomic_DNA"/>
</dbReference>
<dbReference type="InterPro" id="IPR006710">
    <property type="entry name" value="Glyco_hydro_43"/>
</dbReference>
<evidence type="ECO:0000256" key="6">
    <source>
        <dbReference type="PIRSR" id="PIRSR606710-1"/>
    </source>
</evidence>
<reference evidence="10 11" key="1">
    <citation type="submission" date="2016-11" db="EMBL/GenBank/DDBJ databases">
        <authorList>
            <person name="Jaros S."/>
            <person name="Januszkiewicz K."/>
            <person name="Wedrychowicz H."/>
        </authorList>
    </citation>
    <scope>NUCLEOTIDE SEQUENCE [LARGE SCALE GENOMIC DNA]</scope>
    <source>
        <strain evidence="10 11">CGMCC 1.12145</strain>
    </source>
</reference>
<dbReference type="STRING" id="1150368.SAMN02927921_02013"/>
<proteinExistence type="inferred from homology"/>
<dbReference type="PANTHER" id="PTHR43772:SF2">
    <property type="entry name" value="PUTATIVE (AFU_ORTHOLOGUE AFUA_2G04480)-RELATED"/>
    <property type="match status" value="1"/>
</dbReference>
<dbReference type="SUPFAM" id="SSF75005">
    <property type="entry name" value="Arabinanase/levansucrase/invertase"/>
    <property type="match status" value="1"/>
</dbReference>
<evidence type="ECO:0000313" key="11">
    <source>
        <dbReference type="Proteomes" id="UP000182248"/>
    </source>
</evidence>
<evidence type="ECO:0000256" key="2">
    <source>
        <dbReference type="ARBA" id="ARBA00022651"/>
    </source>
</evidence>
<evidence type="ECO:0000256" key="4">
    <source>
        <dbReference type="ARBA" id="ARBA00023277"/>
    </source>
</evidence>
<dbReference type="RefSeq" id="WP_072317231.1">
    <property type="nucleotide sequence ID" value="NZ_FPJE01000009.1"/>
</dbReference>
<protein>
    <submittedName>
        <fullName evidence="10">Glycosyl hydrolases family 43</fullName>
    </submittedName>
</protein>
<evidence type="ECO:0000256" key="3">
    <source>
        <dbReference type="ARBA" id="ARBA00022801"/>
    </source>
</evidence>
<dbReference type="Gene3D" id="2.115.10.20">
    <property type="entry name" value="Glycosyl hydrolase domain, family 43"/>
    <property type="match status" value="1"/>
</dbReference>
<keyword evidence="2" id="KW-0858">Xylan degradation</keyword>
<dbReference type="AlphaFoldDB" id="A0A1K1PUU8"/>
<feature type="site" description="Important for catalytic activity, responsible for pKa modulation of the active site Glu and correct orientation of both the proton donor and substrate" evidence="7">
    <location>
        <position position="151"/>
    </location>
</feature>
<keyword evidence="11" id="KW-1185">Reference proteome</keyword>
<evidence type="ECO:0000313" key="10">
    <source>
        <dbReference type="EMBL" id="SFW50574.1"/>
    </source>
</evidence>
<feature type="chain" id="PRO_5012950266" evidence="9">
    <location>
        <begin position="19"/>
        <end position="330"/>
    </location>
</feature>
<dbReference type="InterPro" id="IPR023296">
    <property type="entry name" value="Glyco_hydro_beta-prop_sf"/>
</dbReference>
<dbReference type="Proteomes" id="UP000182248">
    <property type="component" value="Unassembled WGS sequence"/>
</dbReference>
<keyword evidence="4" id="KW-0119">Carbohydrate metabolism</keyword>
<dbReference type="Pfam" id="PF04616">
    <property type="entry name" value="Glyco_hydro_43"/>
    <property type="match status" value="1"/>
</dbReference>
<evidence type="ECO:0000256" key="8">
    <source>
        <dbReference type="RuleBase" id="RU361187"/>
    </source>
</evidence>
<sequence length="330" mass="36653">MKMHILYFLPAMALLCNACDQYLQGGSPGKEKTATRQVYLADPTVFESNGTYYLYGTKNDPDITGEGFLVYTSQDLQHWEGPAGATDGFALKKGDAFGNGGFWAPQVFYHNATYYMAYTADEHIAIATADSPLGPFTNDGSDIDAPVKQIDPFVFFDNGKAYLYHVRLQNGNRIFVAEMTTDLSALKTETLQECIYAEEPWENTENASWSVAEGPTVVKKQGTYYLLYSANDFRNPDYAVGYATSNSPLGPWQKSTTNPIISEQQTGQPGSGHGDIITDTNGNAHYVLHTHNSGQDVHPRKTALVTLNFQNGHYTMLPDSFRWIQRTIEN</sequence>
<gene>
    <name evidence="10" type="ORF">SAMN02927921_02013</name>
</gene>
<comment type="similarity">
    <text evidence="1 8">Belongs to the glycosyl hydrolase 43 family.</text>
</comment>
<feature type="active site" description="Proton donor" evidence="6">
    <location>
        <position position="213"/>
    </location>
</feature>
<keyword evidence="9" id="KW-0732">Signal</keyword>
<name>A0A1K1PUU8_9FLAO</name>
<dbReference type="CDD" id="cd08991">
    <property type="entry name" value="GH43_HoAraf43-like"/>
    <property type="match status" value="1"/>
</dbReference>
<keyword evidence="2" id="KW-0624">Polysaccharide degradation</keyword>
<feature type="active site" description="Proton acceptor" evidence="6">
    <location>
        <position position="42"/>
    </location>
</feature>